<protein>
    <submittedName>
        <fullName evidence="2">DUF485 domain-containing protein</fullName>
    </submittedName>
</protein>
<organism evidence="2 3">
    <name type="scientific">Macrococcoides caseolyticum</name>
    <dbReference type="NCBI Taxonomy" id="69966"/>
    <lineage>
        <taxon>Bacteria</taxon>
        <taxon>Bacillati</taxon>
        <taxon>Bacillota</taxon>
        <taxon>Bacilli</taxon>
        <taxon>Bacillales</taxon>
        <taxon>Staphylococcaceae</taxon>
        <taxon>Macrococcoides</taxon>
    </lineage>
</organism>
<keyword evidence="1" id="KW-0472">Membrane</keyword>
<accession>A0A855H0H3</accession>
<dbReference type="InterPro" id="IPR007436">
    <property type="entry name" value="DUF485"/>
</dbReference>
<evidence type="ECO:0000256" key="1">
    <source>
        <dbReference type="SAM" id="Phobius"/>
    </source>
</evidence>
<comment type="caution">
    <text evidence="2">The sequence shown here is derived from an EMBL/GenBank/DDBJ whole genome shotgun (WGS) entry which is preliminary data.</text>
</comment>
<feature type="transmembrane region" description="Helical" evidence="1">
    <location>
        <begin position="55"/>
        <end position="76"/>
    </location>
</feature>
<keyword evidence="1" id="KW-1133">Transmembrane helix</keyword>
<sequence>MEKNDYNLIAHSDNFKQLQKERKSFIFPILLFFIIATILFPILTGYTDFLNKEAFWNISWAWIYAFMLFIMVWTHVKLYMSKAKHFDIQSEAIINECRKGNDQ</sequence>
<name>A0A855H0H3_9STAP</name>
<evidence type="ECO:0000313" key="2">
    <source>
        <dbReference type="EMBL" id="PKE26973.1"/>
    </source>
</evidence>
<dbReference type="PANTHER" id="PTHR38441:SF1">
    <property type="entry name" value="MEMBRANE PROTEIN"/>
    <property type="match status" value="1"/>
</dbReference>
<dbReference type="PANTHER" id="PTHR38441">
    <property type="entry name" value="INTEGRAL MEMBRANE PROTEIN-RELATED"/>
    <property type="match status" value="1"/>
</dbReference>
<evidence type="ECO:0000313" key="3">
    <source>
        <dbReference type="Proteomes" id="UP000233482"/>
    </source>
</evidence>
<dbReference type="Pfam" id="PF04341">
    <property type="entry name" value="DUF485"/>
    <property type="match status" value="1"/>
</dbReference>
<dbReference type="RefSeq" id="WP_101035558.1">
    <property type="nucleotide sequence ID" value="NZ_CP073801.1"/>
</dbReference>
<keyword evidence="1" id="KW-0812">Transmembrane</keyword>
<proteinExistence type="predicted"/>
<dbReference type="EMBL" id="PIXC01000003">
    <property type="protein sequence ID" value="PKE26973.1"/>
    <property type="molecule type" value="Genomic_DNA"/>
</dbReference>
<dbReference type="AlphaFoldDB" id="A0A855H0H3"/>
<reference evidence="2 3" key="1">
    <citation type="submission" date="2017-12" db="EMBL/GenBank/DDBJ databases">
        <title>Genomics of Macrococcus caseolyticus.</title>
        <authorList>
            <person name="MacFadyen A.C."/>
            <person name="Paterson G.K."/>
        </authorList>
    </citation>
    <scope>NUCLEOTIDE SEQUENCE [LARGE SCALE GENOMIC DNA]</scope>
    <source>
        <strain evidence="2 3">5788_EF188</strain>
    </source>
</reference>
<dbReference type="Proteomes" id="UP000233482">
    <property type="component" value="Unassembled WGS sequence"/>
</dbReference>
<feature type="transmembrane region" description="Helical" evidence="1">
    <location>
        <begin position="25"/>
        <end position="43"/>
    </location>
</feature>
<gene>
    <name evidence="2" type="ORF">CW686_02020</name>
</gene>